<evidence type="ECO:0000256" key="1">
    <source>
        <dbReference type="SAM" id="MobiDB-lite"/>
    </source>
</evidence>
<comment type="caution">
    <text evidence="2">The sequence shown here is derived from an EMBL/GenBank/DDBJ whole genome shotgun (WGS) entry which is preliminary data.</text>
</comment>
<protein>
    <submittedName>
        <fullName evidence="2">Uncharacterized protein</fullName>
    </submittedName>
</protein>
<gene>
    <name evidence="2" type="ORF">ACFFX0_16675</name>
</gene>
<evidence type="ECO:0000313" key="2">
    <source>
        <dbReference type="EMBL" id="MFB9072743.1"/>
    </source>
</evidence>
<evidence type="ECO:0000313" key="3">
    <source>
        <dbReference type="Proteomes" id="UP001589575"/>
    </source>
</evidence>
<name>A0ABV5G1D2_9MICC</name>
<organism evidence="2 3">
    <name type="scientific">Citricoccus parietis</name>
    <dbReference type="NCBI Taxonomy" id="592307"/>
    <lineage>
        <taxon>Bacteria</taxon>
        <taxon>Bacillati</taxon>
        <taxon>Actinomycetota</taxon>
        <taxon>Actinomycetes</taxon>
        <taxon>Micrococcales</taxon>
        <taxon>Micrococcaceae</taxon>
        <taxon>Citricoccus</taxon>
    </lineage>
</organism>
<proteinExistence type="predicted"/>
<reference evidence="2 3" key="1">
    <citation type="submission" date="2024-09" db="EMBL/GenBank/DDBJ databases">
        <authorList>
            <person name="Sun Q."/>
            <person name="Mori K."/>
        </authorList>
    </citation>
    <scope>NUCLEOTIDE SEQUENCE [LARGE SCALE GENOMIC DNA]</scope>
    <source>
        <strain evidence="2 3">CCM 7609</strain>
    </source>
</reference>
<dbReference type="EMBL" id="JBHMFI010000001">
    <property type="protein sequence ID" value="MFB9072743.1"/>
    <property type="molecule type" value="Genomic_DNA"/>
</dbReference>
<feature type="region of interest" description="Disordered" evidence="1">
    <location>
        <begin position="1"/>
        <end position="37"/>
    </location>
</feature>
<keyword evidence="3" id="KW-1185">Reference proteome</keyword>
<feature type="compositionally biased region" description="Polar residues" evidence="1">
    <location>
        <begin position="1"/>
        <end position="10"/>
    </location>
</feature>
<sequence length="68" mass="7440">MPRWSPTTRNCRGRSTRTRPATSSASWRRRTDAVGSGIPVPAGDVLRFRPAAEGLGLRPSLRRVLPGL</sequence>
<accession>A0ABV5G1D2</accession>
<dbReference type="Proteomes" id="UP001589575">
    <property type="component" value="Unassembled WGS sequence"/>
</dbReference>